<name>A0A3E5F080_BACUN</name>
<dbReference type="Pfam" id="PF14322">
    <property type="entry name" value="SusD-like_3"/>
    <property type="match status" value="1"/>
</dbReference>
<keyword evidence="4" id="KW-0472">Membrane</keyword>
<evidence type="ECO:0000313" key="9">
    <source>
        <dbReference type="EMBL" id="RGN94634.1"/>
    </source>
</evidence>
<proteinExistence type="inferred from homology"/>
<dbReference type="GO" id="GO:0009279">
    <property type="term" value="C:cell outer membrane"/>
    <property type="evidence" value="ECO:0007669"/>
    <property type="project" value="UniProtKB-SubCell"/>
</dbReference>
<comment type="subcellular location">
    <subcellularLocation>
        <location evidence="1">Cell outer membrane</location>
    </subcellularLocation>
</comment>
<evidence type="ECO:0000256" key="5">
    <source>
        <dbReference type="ARBA" id="ARBA00023237"/>
    </source>
</evidence>
<evidence type="ECO:0000256" key="4">
    <source>
        <dbReference type="ARBA" id="ARBA00023136"/>
    </source>
</evidence>
<evidence type="ECO:0000256" key="2">
    <source>
        <dbReference type="ARBA" id="ARBA00006275"/>
    </source>
</evidence>
<dbReference type="EMBL" id="QSVA01000006">
    <property type="protein sequence ID" value="RGN94634.1"/>
    <property type="molecule type" value="Genomic_DNA"/>
</dbReference>
<dbReference type="SUPFAM" id="SSF48452">
    <property type="entry name" value="TPR-like"/>
    <property type="match status" value="1"/>
</dbReference>
<dbReference type="Gene3D" id="1.25.40.390">
    <property type="match status" value="1"/>
</dbReference>
<sequence length="498" mass="56523">MKFIKKTLAYILPAMMLLGSTTACSDFINIDPENKVPEQSVDFTNTGNMYQPVVGVYSKVRTSAMHWANALIMFTRDGDVWSGRTDDQGAAVDFGRHFNYTNSFWALNNVWVTFYEIIRTANSALESLNGYAQYLTPGSNDYTSYETYCGEVRTIRAWAYYQLVTNFGPIVIYRDNYQTDFRRSNVNSVYDYMLEEDLNYAMEKLPRMRPNQMEHKGAVTAFTAEMLAAKIYLLKGDYAQVETLTDDIINNGNFSLYPDFYNLFKIPGKLCDESLFECQVTDYGNGSGDYLGVDNWFPFQGTTITSPNSAEPSLGGWNFIGYEPEFVAWADARGETVRAETSFLRAGQKTREGWTVGATSGTMTDCWNGKAYLPYNQMTLPRTDYGANNNVRIFRYAEVLLMNSEAKIRQGKDGDNGYNLVRARAEMPTKSGVTLDDVLDERRMELCNEWCNRYVDLVRTGKAAAELGPKGWTEAKTYWPLPSNQLDDLPDLKLDPID</sequence>
<dbReference type="RefSeq" id="WP_117600229.1">
    <property type="nucleotide sequence ID" value="NZ_BAABZM010000001.1"/>
</dbReference>
<keyword evidence="3 6" id="KW-0732">Signal</keyword>
<keyword evidence="5" id="KW-0998">Cell outer membrane</keyword>
<comment type="caution">
    <text evidence="9">The sequence shown here is derived from an EMBL/GenBank/DDBJ whole genome shotgun (WGS) entry which is preliminary data.</text>
</comment>
<evidence type="ECO:0000259" key="7">
    <source>
        <dbReference type="Pfam" id="PF07980"/>
    </source>
</evidence>
<evidence type="ECO:0000313" key="10">
    <source>
        <dbReference type="Proteomes" id="UP000260759"/>
    </source>
</evidence>
<dbReference type="PROSITE" id="PS51257">
    <property type="entry name" value="PROKAR_LIPOPROTEIN"/>
    <property type="match status" value="1"/>
</dbReference>
<feature type="domain" description="SusD-like N-terminal" evidence="8">
    <location>
        <begin position="105"/>
        <end position="233"/>
    </location>
</feature>
<gene>
    <name evidence="9" type="ORF">DXB37_08740</name>
</gene>
<reference evidence="9 10" key="1">
    <citation type="submission" date="2018-08" db="EMBL/GenBank/DDBJ databases">
        <title>A genome reference for cultivated species of the human gut microbiota.</title>
        <authorList>
            <person name="Zou Y."/>
            <person name="Xue W."/>
            <person name="Luo G."/>
        </authorList>
    </citation>
    <scope>NUCLEOTIDE SEQUENCE [LARGE SCALE GENOMIC DNA]</scope>
    <source>
        <strain evidence="9 10">OM03-4</strain>
    </source>
</reference>
<evidence type="ECO:0000259" key="8">
    <source>
        <dbReference type="Pfam" id="PF14322"/>
    </source>
</evidence>
<evidence type="ECO:0000256" key="1">
    <source>
        <dbReference type="ARBA" id="ARBA00004442"/>
    </source>
</evidence>
<evidence type="ECO:0000256" key="6">
    <source>
        <dbReference type="SAM" id="SignalP"/>
    </source>
</evidence>
<protein>
    <submittedName>
        <fullName evidence="9">RagB/SusD family nutrient uptake outer membrane protein</fullName>
    </submittedName>
</protein>
<organism evidence="9 10">
    <name type="scientific">Bacteroides uniformis</name>
    <dbReference type="NCBI Taxonomy" id="820"/>
    <lineage>
        <taxon>Bacteria</taxon>
        <taxon>Pseudomonadati</taxon>
        <taxon>Bacteroidota</taxon>
        <taxon>Bacteroidia</taxon>
        <taxon>Bacteroidales</taxon>
        <taxon>Bacteroidaceae</taxon>
        <taxon>Bacteroides</taxon>
    </lineage>
</organism>
<feature type="chain" id="PRO_5017687123" evidence="6">
    <location>
        <begin position="26"/>
        <end position="498"/>
    </location>
</feature>
<dbReference type="AlphaFoldDB" id="A0A3E5F080"/>
<feature type="signal peptide" evidence="6">
    <location>
        <begin position="1"/>
        <end position="25"/>
    </location>
</feature>
<dbReference type="InterPro" id="IPR033985">
    <property type="entry name" value="SusD-like_N"/>
</dbReference>
<accession>A0A3E5F080</accession>
<feature type="domain" description="RagB/SusD" evidence="7">
    <location>
        <begin position="348"/>
        <end position="467"/>
    </location>
</feature>
<evidence type="ECO:0000256" key="3">
    <source>
        <dbReference type="ARBA" id="ARBA00022729"/>
    </source>
</evidence>
<dbReference type="InterPro" id="IPR011990">
    <property type="entry name" value="TPR-like_helical_dom_sf"/>
</dbReference>
<dbReference type="Pfam" id="PF07980">
    <property type="entry name" value="SusD_RagB"/>
    <property type="match status" value="1"/>
</dbReference>
<dbReference type="InterPro" id="IPR012944">
    <property type="entry name" value="SusD_RagB_dom"/>
</dbReference>
<dbReference type="Proteomes" id="UP000260759">
    <property type="component" value="Unassembled WGS sequence"/>
</dbReference>
<comment type="similarity">
    <text evidence="2">Belongs to the SusD family.</text>
</comment>